<evidence type="ECO:0000313" key="2">
    <source>
        <dbReference type="Proteomes" id="UP000507470"/>
    </source>
</evidence>
<sequence>MSTESNDHITVLKFIMQIPLPCSKDKKANKKMTFYQENRKIYSVVDCSKCHKTNPCRSEIYKVVDVAESSLEVDDTPTRVLKCFSSLTAPVNWSSCSSLTAPVNWTAYSSLTAPVNWTSYSSVTAPVNWTSYSLLTAPVNWTSYSSLTAPVNWTSYSSLTTPVNWTSYSSLTAPVPVCIGFYRCKTDTVHAGVVMPT</sequence>
<protein>
    <submittedName>
        <fullName evidence="1">Uncharacterized protein</fullName>
    </submittedName>
</protein>
<evidence type="ECO:0000313" key="1">
    <source>
        <dbReference type="EMBL" id="CAC5357151.1"/>
    </source>
</evidence>
<organism evidence="1 2">
    <name type="scientific">Mytilus coruscus</name>
    <name type="common">Sea mussel</name>
    <dbReference type="NCBI Taxonomy" id="42192"/>
    <lineage>
        <taxon>Eukaryota</taxon>
        <taxon>Metazoa</taxon>
        <taxon>Spiralia</taxon>
        <taxon>Lophotrochozoa</taxon>
        <taxon>Mollusca</taxon>
        <taxon>Bivalvia</taxon>
        <taxon>Autobranchia</taxon>
        <taxon>Pteriomorphia</taxon>
        <taxon>Mytilida</taxon>
        <taxon>Mytiloidea</taxon>
        <taxon>Mytilidae</taxon>
        <taxon>Mytilinae</taxon>
        <taxon>Mytilus</taxon>
    </lineage>
</organism>
<keyword evidence="2" id="KW-1185">Reference proteome</keyword>
<dbReference type="AlphaFoldDB" id="A0A6J7ZU43"/>
<accession>A0A6J7ZU43</accession>
<proteinExistence type="predicted"/>
<name>A0A6J7ZU43_MYTCO</name>
<gene>
    <name evidence="1" type="ORF">MCOR_954</name>
</gene>
<dbReference type="EMBL" id="CACVKT020000199">
    <property type="protein sequence ID" value="CAC5357151.1"/>
    <property type="molecule type" value="Genomic_DNA"/>
</dbReference>
<dbReference type="Proteomes" id="UP000507470">
    <property type="component" value="Unassembled WGS sequence"/>
</dbReference>
<reference evidence="1 2" key="1">
    <citation type="submission" date="2020-06" db="EMBL/GenBank/DDBJ databases">
        <authorList>
            <person name="Li R."/>
            <person name="Bekaert M."/>
        </authorList>
    </citation>
    <scope>NUCLEOTIDE SEQUENCE [LARGE SCALE GENOMIC DNA]</scope>
    <source>
        <strain evidence="2">wild</strain>
    </source>
</reference>